<reference evidence="3" key="1">
    <citation type="journal article" date="2021" name="Nat. Commun.">
        <title>Genetic determinants of endophytism in the Arabidopsis root mycobiome.</title>
        <authorList>
            <person name="Mesny F."/>
            <person name="Miyauchi S."/>
            <person name="Thiergart T."/>
            <person name="Pickel B."/>
            <person name="Atanasova L."/>
            <person name="Karlsson M."/>
            <person name="Huettel B."/>
            <person name="Barry K.W."/>
            <person name="Haridas S."/>
            <person name="Chen C."/>
            <person name="Bauer D."/>
            <person name="Andreopoulos W."/>
            <person name="Pangilinan J."/>
            <person name="LaButti K."/>
            <person name="Riley R."/>
            <person name="Lipzen A."/>
            <person name="Clum A."/>
            <person name="Drula E."/>
            <person name="Henrissat B."/>
            <person name="Kohler A."/>
            <person name="Grigoriev I.V."/>
            <person name="Martin F.M."/>
            <person name="Hacquard S."/>
        </authorList>
    </citation>
    <scope>NUCLEOTIDE SEQUENCE</scope>
    <source>
        <strain evidence="3">MPI-CAGE-CH-0235</strain>
    </source>
</reference>
<dbReference type="OrthoDB" id="445007at2759"/>
<dbReference type="PANTHER" id="PTHR20883">
    <property type="entry name" value="PHYTANOYL-COA DIOXYGENASE DOMAIN CONTAINING 1"/>
    <property type="match status" value="1"/>
</dbReference>
<accession>A0A8K0SV13</accession>
<dbReference type="EMBL" id="JAGPNK010000008">
    <property type="protein sequence ID" value="KAH7316871.1"/>
    <property type="molecule type" value="Genomic_DNA"/>
</dbReference>
<dbReference type="GO" id="GO:0016491">
    <property type="term" value="F:oxidoreductase activity"/>
    <property type="evidence" value="ECO:0007669"/>
    <property type="project" value="UniProtKB-ARBA"/>
</dbReference>
<gene>
    <name evidence="3" type="ORF">B0I35DRAFT_461460</name>
</gene>
<dbReference type="GO" id="GO:0046872">
    <property type="term" value="F:metal ion binding"/>
    <property type="evidence" value="ECO:0007669"/>
    <property type="project" value="UniProtKB-ARBA"/>
</dbReference>
<evidence type="ECO:0000256" key="2">
    <source>
        <dbReference type="ARBA" id="ARBA00005830"/>
    </source>
</evidence>
<organism evidence="3 4">
    <name type="scientific">Stachybotrys elegans</name>
    <dbReference type="NCBI Taxonomy" id="80388"/>
    <lineage>
        <taxon>Eukaryota</taxon>
        <taxon>Fungi</taxon>
        <taxon>Dikarya</taxon>
        <taxon>Ascomycota</taxon>
        <taxon>Pezizomycotina</taxon>
        <taxon>Sordariomycetes</taxon>
        <taxon>Hypocreomycetidae</taxon>
        <taxon>Hypocreales</taxon>
        <taxon>Stachybotryaceae</taxon>
        <taxon>Stachybotrys</taxon>
    </lineage>
</organism>
<name>A0A8K0SV13_9HYPO</name>
<dbReference type="InterPro" id="IPR008775">
    <property type="entry name" value="Phytyl_CoA_dOase-like"/>
</dbReference>
<evidence type="ECO:0000313" key="4">
    <source>
        <dbReference type="Proteomes" id="UP000813444"/>
    </source>
</evidence>
<evidence type="ECO:0000313" key="3">
    <source>
        <dbReference type="EMBL" id="KAH7316871.1"/>
    </source>
</evidence>
<dbReference type="AlphaFoldDB" id="A0A8K0SV13"/>
<dbReference type="Proteomes" id="UP000813444">
    <property type="component" value="Unassembled WGS sequence"/>
</dbReference>
<comment type="cofactor">
    <cofactor evidence="1">
        <name>Fe cation</name>
        <dbReference type="ChEBI" id="CHEBI:24875"/>
    </cofactor>
</comment>
<evidence type="ECO:0000256" key="1">
    <source>
        <dbReference type="ARBA" id="ARBA00001962"/>
    </source>
</evidence>
<comment type="similarity">
    <text evidence="2">Belongs to the PhyH family.</text>
</comment>
<proteinExistence type="inferred from homology"/>
<protein>
    <submittedName>
        <fullName evidence="3">Uncharacterized protein</fullName>
    </submittedName>
</protein>
<keyword evidence="4" id="KW-1185">Reference proteome</keyword>
<sequence length="364" mass="40781">MAMSSTSMAQVRPWEHNLISVGSIQPPPRTDENALFTRDKYDPVQLSVDDYRKLQSDGFVKIEALIPHEDVQEMSLHMDRVIQGAETAKGFPAIDPSMPEAERVERFSRVHNAHRVHPLHERFLLHPRILDVLEQLDGPDVLALQSMAFFKQPGHPGQGYHQDSYYIPTLPNTLIAAWVAISEATEENGCLWFRVGSQFEPLYPQTENEFTHQSRTLEGVFDNYTASNEDTSVNQLTAVADRYPEVACPASSGDVIFFHGNILHRSHANRSTRPRRAFAGHYCDARSFVPWNMGKEWDGMSEGRPANQHHILGRGDSHLPFATPTFGTPCAALEERASRVAGAQVEMPMVEGGQIVMGSLRVVD</sequence>
<dbReference type="Gene3D" id="2.60.120.620">
    <property type="entry name" value="q2cbj1_9rhob like domain"/>
    <property type="match status" value="1"/>
</dbReference>
<dbReference type="PANTHER" id="PTHR20883:SF48">
    <property type="entry name" value="ECTOINE DIOXYGENASE"/>
    <property type="match status" value="1"/>
</dbReference>
<dbReference type="SUPFAM" id="SSF51197">
    <property type="entry name" value="Clavaminate synthase-like"/>
    <property type="match status" value="1"/>
</dbReference>
<dbReference type="Pfam" id="PF05721">
    <property type="entry name" value="PhyH"/>
    <property type="match status" value="1"/>
</dbReference>
<comment type="caution">
    <text evidence="3">The sequence shown here is derived from an EMBL/GenBank/DDBJ whole genome shotgun (WGS) entry which is preliminary data.</text>
</comment>